<dbReference type="HAMAP" id="MF_00003">
    <property type="entry name" value="RbfA"/>
    <property type="match status" value="1"/>
</dbReference>
<evidence type="ECO:0000313" key="3">
    <source>
        <dbReference type="EMBL" id="NDV61166.1"/>
    </source>
</evidence>
<accession>A0A6B2LYP4</accession>
<dbReference type="AlphaFoldDB" id="A0A6B2LYP4"/>
<dbReference type="Gene3D" id="3.30.300.20">
    <property type="match status" value="1"/>
</dbReference>
<dbReference type="EMBL" id="JAAGNX010000001">
    <property type="protein sequence ID" value="NDV61166.1"/>
    <property type="molecule type" value="Genomic_DNA"/>
</dbReference>
<dbReference type="SUPFAM" id="SSF89919">
    <property type="entry name" value="Ribosome-binding factor A, RbfA"/>
    <property type="match status" value="1"/>
</dbReference>
<dbReference type="RefSeq" id="WP_163961849.1">
    <property type="nucleotide sequence ID" value="NZ_JAAGNX010000001.1"/>
</dbReference>
<proteinExistence type="inferred from homology"/>
<keyword evidence="4" id="KW-1185">Reference proteome</keyword>
<dbReference type="PANTHER" id="PTHR33515">
    <property type="entry name" value="RIBOSOME-BINDING FACTOR A, CHLOROPLASTIC-RELATED"/>
    <property type="match status" value="1"/>
</dbReference>
<evidence type="ECO:0000256" key="2">
    <source>
        <dbReference type="HAMAP-Rule" id="MF_00003"/>
    </source>
</evidence>
<protein>
    <recommendedName>
        <fullName evidence="2">Ribosome-binding factor A</fullName>
    </recommendedName>
</protein>
<sequence length="121" mass="14004">MGQRVVRVNELLKREISHILHTRYQAETVEVSILSVDVSPNLRSAKVFFATHGDPAIRERAERFFSRHHESIRREMAKAVTLKFLPHLEFIYDKGADYGEKLNQLLDDLGLEGETFPEPED</sequence>
<dbReference type="InterPro" id="IPR015946">
    <property type="entry name" value="KH_dom-like_a/b"/>
</dbReference>
<comment type="subcellular location">
    <subcellularLocation>
        <location evidence="2">Cytoplasm</location>
    </subcellularLocation>
</comment>
<comment type="similarity">
    <text evidence="2">Belongs to the RbfA family.</text>
</comment>
<dbReference type="InterPro" id="IPR023799">
    <property type="entry name" value="RbfA_dom_sf"/>
</dbReference>
<comment type="function">
    <text evidence="2">One of several proteins that assist in the late maturation steps of the functional core of the 30S ribosomal subunit. Associates with free 30S ribosomal subunits (but not with 30S subunits that are part of 70S ribosomes or polysomes). Required for efficient processing of 16S rRNA. May interact with the 5'-terminal helix region of 16S rRNA.</text>
</comment>
<dbReference type="Pfam" id="PF02033">
    <property type="entry name" value="RBFA"/>
    <property type="match status" value="1"/>
</dbReference>
<comment type="caution">
    <text evidence="3">The sequence shown here is derived from an EMBL/GenBank/DDBJ whole genome shotgun (WGS) entry which is preliminary data.</text>
</comment>
<dbReference type="Proteomes" id="UP000478417">
    <property type="component" value="Unassembled WGS sequence"/>
</dbReference>
<dbReference type="GO" id="GO:0005829">
    <property type="term" value="C:cytosol"/>
    <property type="evidence" value="ECO:0007669"/>
    <property type="project" value="TreeGrafter"/>
</dbReference>
<evidence type="ECO:0000313" key="4">
    <source>
        <dbReference type="Proteomes" id="UP000478417"/>
    </source>
</evidence>
<gene>
    <name evidence="2 3" type="primary">rbfA</name>
    <name evidence="3" type="ORF">G0Q06_01740</name>
</gene>
<keyword evidence="1 2" id="KW-0690">Ribosome biogenesis</keyword>
<name>A0A6B2LYP4_9BACT</name>
<dbReference type="PANTHER" id="PTHR33515:SF1">
    <property type="entry name" value="RIBOSOME-BINDING FACTOR A, CHLOROPLASTIC-RELATED"/>
    <property type="match status" value="1"/>
</dbReference>
<dbReference type="GO" id="GO:0043024">
    <property type="term" value="F:ribosomal small subunit binding"/>
    <property type="evidence" value="ECO:0007669"/>
    <property type="project" value="TreeGrafter"/>
</dbReference>
<reference evidence="3 4" key="1">
    <citation type="submission" date="2020-02" db="EMBL/GenBank/DDBJ databases">
        <title>Albibacoteraceae fam. nov., the first described family within the subdivision 4 Verrucomicrobia.</title>
        <authorList>
            <person name="Xi F."/>
        </authorList>
    </citation>
    <scope>NUCLEOTIDE SEQUENCE [LARGE SCALE GENOMIC DNA]</scope>
    <source>
        <strain evidence="3 4">CK1056</strain>
    </source>
</reference>
<keyword evidence="2" id="KW-0963">Cytoplasm</keyword>
<dbReference type="GO" id="GO:0030490">
    <property type="term" value="P:maturation of SSU-rRNA"/>
    <property type="evidence" value="ECO:0007669"/>
    <property type="project" value="UniProtKB-UniRule"/>
</dbReference>
<dbReference type="NCBIfam" id="TIGR00082">
    <property type="entry name" value="rbfA"/>
    <property type="match status" value="1"/>
</dbReference>
<organism evidence="3 4">
    <name type="scientific">Oceanipulchritudo coccoides</name>
    <dbReference type="NCBI Taxonomy" id="2706888"/>
    <lineage>
        <taxon>Bacteria</taxon>
        <taxon>Pseudomonadati</taxon>
        <taxon>Verrucomicrobiota</taxon>
        <taxon>Opitutia</taxon>
        <taxon>Puniceicoccales</taxon>
        <taxon>Oceanipulchritudinaceae</taxon>
        <taxon>Oceanipulchritudo</taxon>
    </lineage>
</organism>
<dbReference type="InterPro" id="IPR000238">
    <property type="entry name" value="RbfA"/>
</dbReference>
<evidence type="ECO:0000256" key="1">
    <source>
        <dbReference type="ARBA" id="ARBA00022517"/>
    </source>
</evidence>
<comment type="subunit">
    <text evidence="2">Monomer. Binds 30S ribosomal subunits, but not 50S ribosomal subunits or 70S ribosomes.</text>
</comment>